<evidence type="ECO:0000256" key="2">
    <source>
        <dbReference type="ARBA" id="ARBA00022723"/>
    </source>
</evidence>
<evidence type="ECO:0000256" key="5">
    <source>
        <dbReference type="SAM" id="MobiDB-lite"/>
    </source>
</evidence>
<evidence type="ECO:0000256" key="1">
    <source>
        <dbReference type="ARBA" id="ARBA00022448"/>
    </source>
</evidence>
<organism evidence="8 9">
    <name type="scientific">Arsenicibacter rosenii</name>
    <dbReference type="NCBI Taxonomy" id="1750698"/>
    <lineage>
        <taxon>Bacteria</taxon>
        <taxon>Pseudomonadati</taxon>
        <taxon>Bacteroidota</taxon>
        <taxon>Cytophagia</taxon>
        <taxon>Cytophagales</taxon>
        <taxon>Spirosomataceae</taxon>
        <taxon>Arsenicibacter</taxon>
    </lineage>
</organism>
<dbReference type="RefSeq" id="WP_071502733.1">
    <property type="nucleotide sequence ID" value="NZ_MORL01000003.1"/>
</dbReference>
<dbReference type="SUPFAM" id="SSF49503">
    <property type="entry name" value="Cupredoxins"/>
    <property type="match status" value="1"/>
</dbReference>
<dbReference type="PROSITE" id="PS00196">
    <property type="entry name" value="COPPER_BLUE"/>
    <property type="match status" value="1"/>
</dbReference>
<dbReference type="InterPro" id="IPR011041">
    <property type="entry name" value="Quinoprot_gluc/sorb_DH_b-prop"/>
</dbReference>
<reference evidence="8 9" key="1">
    <citation type="submission" date="2016-10" db="EMBL/GenBank/DDBJ databases">
        <title>Arsenicibacter rosenii gen. nov., sp. nov., an efficient arsenic-methylating bacterium isolated from an arsenic-contaminated paddy soil.</title>
        <authorList>
            <person name="Huang K."/>
        </authorList>
    </citation>
    <scope>NUCLEOTIDE SEQUENCE [LARGE SCALE GENOMIC DNA]</scope>
    <source>
        <strain evidence="8 9">SM-1</strain>
    </source>
</reference>
<evidence type="ECO:0000256" key="4">
    <source>
        <dbReference type="ARBA" id="ARBA00023008"/>
    </source>
</evidence>
<dbReference type="Gene3D" id="2.60.40.420">
    <property type="entry name" value="Cupredoxins - blue copper proteins"/>
    <property type="match status" value="1"/>
</dbReference>
<accession>A0A1S2VMF7</accession>
<gene>
    <name evidence="8" type="ORF">BLX24_08815</name>
</gene>
<evidence type="ECO:0000256" key="6">
    <source>
        <dbReference type="SAM" id="SignalP"/>
    </source>
</evidence>
<keyword evidence="4" id="KW-0186">Copper</keyword>
<feature type="domain" description="Blue (type 1) copper" evidence="7">
    <location>
        <begin position="564"/>
        <end position="673"/>
    </location>
</feature>
<evidence type="ECO:0000313" key="9">
    <source>
        <dbReference type="Proteomes" id="UP000181790"/>
    </source>
</evidence>
<feature type="chain" id="PRO_5010247950" evidence="6">
    <location>
        <begin position="21"/>
        <end position="675"/>
    </location>
</feature>
<keyword evidence="3" id="KW-0249">Electron transport</keyword>
<dbReference type="PANTHER" id="PTHR33546:SF1">
    <property type="entry name" value="LARGE, MULTIFUNCTIONAL SECRETED PROTEIN"/>
    <property type="match status" value="1"/>
</dbReference>
<dbReference type="InterPro" id="IPR000923">
    <property type="entry name" value="BlueCu_1"/>
</dbReference>
<dbReference type="OrthoDB" id="9814063at2"/>
<keyword evidence="6" id="KW-0732">Signal</keyword>
<evidence type="ECO:0000256" key="3">
    <source>
        <dbReference type="ARBA" id="ARBA00022982"/>
    </source>
</evidence>
<keyword evidence="9" id="KW-1185">Reference proteome</keyword>
<dbReference type="CDD" id="cd04233">
    <property type="entry name" value="Auracyanin"/>
    <property type="match status" value="1"/>
</dbReference>
<dbReference type="SUPFAM" id="SSF50952">
    <property type="entry name" value="Soluble quinoprotein glucose dehydrogenase"/>
    <property type="match status" value="1"/>
</dbReference>
<dbReference type="GO" id="GO:0005507">
    <property type="term" value="F:copper ion binding"/>
    <property type="evidence" value="ECO:0007669"/>
    <property type="project" value="InterPro"/>
</dbReference>
<protein>
    <submittedName>
        <fullName evidence="8">Large, multifunctional secreted protein</fullName>
    </submittedName>
</protein>
<dbReference type="PANTHER" id="PTHR33546">
    <property type="entry name" value="LARGE, MULTIFUNCTIONAL SECRETED PROTEIN-RELATED"/>
    <property type="match status" value="1"/>
</dbReference>
<dbReference type="Pfam" id="PF00127">
    <property type="entry name" value="Copper-bind"/>
    <property type="match status" value="1"/>
</dbReference>
<keyword evidence="1" id="KW-0813">Transport</keyword>
<dbReference type="InterPro" id="IPR028871">
    <property type="entry name" value="BlueCu_1_BS"/>
</dbReference>
<dbReference type="Proteomes" id="UP000181790">
    <property type="component" value="Unassembled WGS sequence"/>
</dbReference>
<evidence type="ECO:0000259" key="7">
    <source>
        <dbReference type="Pfam" id="PF00127"/>
    </source>
</evidence>
<name>A0A1S2VMF7_9BACT</name>
<dbReference type="GO" id="GO:0009055">
    <property type="term" value="F:electron transfer activity"/>
    <property type="evidence" value="ECO:0007669"/>
    <property type="project" value="InterPro"/>
</dbReference>
<feature type="signal peptide" evidence="6">
    <location>
        <begin position="1"/>
        <end position="20"/>
    </location>
</feature>
<keyword evidence="2" id="KW-0479">Metal-binding</keyword>
<proteinExistence type="predicted"/>
<dbReference type="Gene3D" id="2.120.10.30">
    <property type="entry name" value="TolB, C-terminal domain"/>
    <property type="match status" value="1"/>
</dbReference>
<dbReference type="InterPro" id="IPR011042">
    <property type="entry name" value="6-blade_b-propeller_TolB-like"/>
</dbReference>
<dbReference type="EMBL" id="MORL01000003">
    <property type="protein sequence ID" value="OIN59934.1"/>
    <property type="molecule type" value="Genomic_DNA"/>
</dbReference>
<feature type="region of interest" description="Disordered" evidence="5">
    <location>
        <begin position="518"/>
        <end position="539"/>
    </location>
</feature>
<sequence>MKRFISALGLAVACGVTAMAQSSRPLTEDDYYHIVTLPVPEGVSLEVGGMAVLPDGRLSVCTRRGEVWMISNPYMQGTRQPQYSRFAFGLHEPLGMAWHNGSLYATQRGEVTRLLDTDNNGEADEYQSVVKWPLSGNYHEYSYGPVFQPNGDMLLTLNLGWIGRGASLAKWRGWMLQVDKNGQVKPYATGLRSPAGFNQLRDGSIFYAENQGDWVGSGRMTQLESGDFAGNPAGLRWSSEPGSPLKLKVEDVPSTGKPMHEVAKTVPNLKVPAVWFPHTLMGISTSDILEDTTSSKFGPFEGQLFVGDQGHSKVMRVFLEKVGGKYQGACFPFREGFMSGILRMRWGLDGSMFVGMTSRGWAATGKAPFGVQRLVWTGKVPFEMKAIRSMPDGFEVEFTLPVDKKTAENIASYDMSSFTYKYHSTYGSPIEDAKTLPIRGVVVSDDGLKARIVVDTTLREGYIHQLKLEGVKSAAGLSLLHNTGYYTLNAIAPGTKLAIAAPAKTQHMHHDMGAMASTKETTPAADKKGTAKTPAAASAKRITAQPADWANGPDQVVTISTLPGLKFEQEQVQVKAGSRIKWVFQNNDDMLHNCVIVKPGMANTVGEAALKLNLNGPKMNYVPNNANVLFHTNILQPESNEAIYFIAPSEPGNYQYVCTFPGHASLMQGTLKVVK</sequence>
<comment type="caution">
    <text evidence="8">The sequence shown here is derived from an EMBL/GenBank/DDBJ whole genome shotgun (WGS) entry which is preliminary data.</text>
</comment>
<evidence type="ECO:0000313" key="8">
    <source>
        <dbReference type="EMBL" id="OIN59934.1"/>
    </source>
</evidence>
<dbReference type="InterPro" id="IPR008972">
    <property type="entry name" value="Cupredoxin"/>
</dbReference>
<dbReference type="AlphaFoldDB" id="A0A1S2VMF7"/>